<dbReference type="InterPro" id="IPR024598">
    <property type="entry name" value="SF3a60/Prp9_C"/>
</dbReference>
<dbReference type="STRING" id="1176355.A0A4Q9LVT2"/>
<feature type="domain" description="SF3A3" evidence="3">
    <location>
        <begin position="109"/>
        <end position="151"/>
    </location>
</feature>
<comment type="caution">
    <text evidence="4">The sequence shown here is derived from an EMBL/GenBank/DDBJ whole genome shotgun (WGS) entry which is preliminary data.</text>
</comment>
<evidence type="ECO:0000259" key="2">
    <source>
        <dbReference type="Pfam" id="PF11931"/>
    </source>
</evidence>
<proteinExistence type="predicted"/>
<sequence length="404" mass="49220">MKNIRNVYKILKLIEKASEIKFKYKNLEKKETLRQKDKIVNIYLIKILKKKFKKIKEKIYKSIKYCTIGEVNTVIYDFYEDIEWLKSKKEKIKIYNEIENKIRNKIENIFSKEERYGRCVDLKSIFEKYRSIMKFTEYKEFLEDFLCVEKYNFSYFSYLKELNEYLKSFCSRAKIRKNKKIENKKQENENESIENKKQEIELRDFFDSRTFCEGCNRIIMTKMVCFHIKSKRHMKNISCNLLNIKYEEIYKLEKEIKIFTKILKDEIELSKSLCNVIEIESISNEEISDTKKFAVEKNEEIPSWLKKYYGLDITFRCEICKNKKIRGRKEFFKHFKQPEHLENLETHNIEYCDLFYGITTFSGIENMKTRIFLDQNIFIEEVEDEEGNVYDKKTFEDLKKMGII</sequence>
<dbReference type="Pfam" id="PF16837">
    <property type="entry name" value="SF3A3"/>
    <property type="match status" value="1"/>
</dbReference>
<dbReference type="InterPro" id="IPR031774">
    <property type="entry name" value="SF3A3_dom"/>
</dbReference>
<evidence type="ECO:0000313" key="5">
    <source>
        <dbReference type="Proteomes" id="UP000292282"/>
    </source>
</evidence>
<feature type="coiled-coil region" evidence="1">
    <location>
        <begin position="171"/>
        <end position="203"/>
    </location>
</feature>
<dbReference type="Pfam" id="PF11931">
    <property type="entry name" value="SF3a60_Prp9_C"/>
    <property type="match status" value="1"/>
</dbReference>
<name>A0A4Q9LVT2_9MICR</name>
<dbReference type="GO" id="GO:0005681">
    <property type="term" value="C:spliceosomal complex"/>
    <property type="evidence" value="ECO:0007669"/>
    <property type="project" value="InterPro"/>
</dbReference>
<dbReference type="GO" id="GO:0000398">
    <property type="term" value="P:mRNA splicing, via spliceosome"/>
    <property type="evidence" value="ECO:0007669"/>
    <property type="project" value="InterPro"/>
</dbReference>
<evidence type="ECO:0000259" key="3">
    <source>
        <dbReference type="Pfam" id="PF16837"/>
    </source>
</evidence>
<keyword evidence="5" id="KW-1185">Reference proteome</keyword>
<dbReference type="VEuPathDB" id="MicrosporidiaDB:CWI38_0984p0010"/>
<dbReference type="OrthoDB" id="2189371at2759"/>
<gene>
    <name evidence="4" type="ORF">CWI38_0984p0010</name>
</gene>
<organism evidence="4 5">
    <name type="scientific">Hamiltosporidium tvaerminnensis</name>
    <dbReference type="NCBI Taxonomy" id="1176355"/>
    <lineage>
        <taxon>Eukaryota</taxon>
        <taxon>Fungi</taxon>
        <taxon>Fungi incertae sedis</taxon>
        <taxon>Microsporidia</taxon>
        <taxon>Dubosqiidae</taxon>
        <taxon>Hamiltosporidium</taxon>
    </lineage>
</organism>
<dbReference type="Proteomes" id="UP000292282">
    <property type="component" value="Unassembled WGS sequence"/>
</dbReference>
<feature type="domain" description="Splicing factor SF3a60 /Prp9 subunit C-terminal" evidence="2">
    <location>
        <begin position="299"/>
        <end position="404"/>
    </location>
</feature>
<protein>
    <submittedName>
        <fullName evidence="4">DUF3449 domain-containing protein</fullName>
    </submittedName>
</protein>
<evidence type="ECO:0000256" key="1">
    <source>
        <dbReference type="SAM" id="Coils"/>
    </source>
</evidence>
<dbReference type="AlphaFoldDB" id="A0A4Q9LVT2"/>
<dbReference type="GO" id="GO:0003723">
    <property type="term" value="F:RNA binding"/>
    <property type="evidence" value="ECO:0007669"/>
    <property type="project" value="InterPro"/>
</dbReference>
<keyword evidence="1" id="KW-0175">Coiled coil</keyword>
<accession>A0A4Q9LVT2</accession>
<reference evidence="4 5" key="1">
    <citation type="submission" date="2017-12" db="EMBL/GenBank/DDBJ databases">
        <authorList>
            <person name="Pombert J.-F."/>
            <person name="Haag K.L."/>
            <person name="Ebert D."/>
        </authorList>
    </citation>
    <scope>NUCLEOTIDE SEQUENCE [LARGE SCALE GENOMIC DNA]</scope>
    <source>
        <strain evidence="4">IL-G-3</strain>
    </source>
</reference>
<dbReference type="EMBL" id="PITK01000984">
    <property type="protein sequence ID" value="TBU11911.1"/>
    <property type="molecule type" value="Genomic_DNA"/>
</dbReference>
<evidence type="ECO:0000313" key="4">
    <source>
        <dbReference type="EMBL" id="TBU11911.1"/>
    </source>
</evidence>